<evidence type="ECO:0000259" key="5">
    <source>
        <dbReference type="Pfam" id="PF00551"/>
    </source>
</evidence>
<evidence type="ECO:0000256" key="3">
    <source>
        <dbReference type="ARBA" id="ARBA00022801"/>
    </source>
</evidence>
<dbReference type="eggNOG" id="arCOG02824">
    <property type="taxonomic scope" value="Archaea"/>
</dbReference>
<dbReference type="GeneID" id="14401721"/>
<dbReference type="InterPro" id="IPR002376">
    <property type="entry name" value="Formyl_transf_N"/>
</dbReference>
<evidence type="ECO:0000256" key="2">
    <source>
        <dbReference type="ARBA" id="ARBA00022755"/>
    </source>
</evidence>
<dbReference type="GO" id="GO:0006189">
    <property type="term" value="P:'de novo' IMP biosynthetic process"/>
    <property type="evidence" value="ECO:0007669"/>
    <property type="project" value="InterPro"/>
</dbReference>
<keyword evidence="4" id="KW-0511">Multifunctional enzyme</keyword>
<dbReference type="FunFam" id="3.40.140.20:FF:000001">
    <property type="entry name" value="Bifunctional purine biosynthesis protein PurH"/>
    <property type="match status" value="1"/>
</dbReference>
<feature type="domain" description="Formyl transferase N-terminal" evidence="5">
    <location>
        <begin position="12"/>
        <end position="190"/>
    </location>
</feature>
<dbReference type="SUPFAM" id="SSF53328">
    <property type="entry name" value="Formyltransferase"/>
    <property type="match status" value="1"/>
</dbReference>
<dbReference type="HOGENOM" id="CLU_016316_5_0_2"/>
<dbReference type="OrthoDB" id="52603at2157"/>
<dbReference type="Pfam" id="PF00551">
    <property type="entry name" value="Formyl_trans_N"/>
    <property type="match status" value="1"/>
</dbReference>
<keyword evidence="2" id="KW-0658">Purine biosynthesis</keyword>
<organism evidence="6 7">
    <name type="scientific">Natronococcus occultus SP4</name>
    <dbReference type="NCBI Taxonomy" id="694430"/>
    <lineage>
        <taxon>Archaea</taxon>
        <taxon>Methanobacteriati</taxon>
        <taxon>Methanobacteriota</taxon>
        <taxon>Stenosarchaea group</taxon>
        <taxon>Halobacteria</taxon>
        <taxon>Halobacteriales</taxon>
        <taxon>Natrialbaceae</taxon>
        <taxon>Natronococcus</taxon>
    </lineage>
</organism>
<evidence type="ECO:0000256" key="1">
    <source>
        <dbReference type="ARBA" id="ARBA00022679"/>
    </source>
</evidence>
<dbReference type="Proteomes" id="UP000010878">
    <property type="component" value="Chromosome"/>
</dbReference>
<dbReference type="KEGG" id="nou:Natoc_0769"/>
<keyword evidence="3 6" id="KW-0378">Hydrolase</keyword>
<dbReference type="EMBL" id="CP003929">
    <property type="protein sequence ID" value="AGB36626.1"/>
    <property type="molecule type" value="Genomic_DNA"/>
</dbReference>
<dbReference type="InterPro" id="IPR002695">
    <property type="entry name" value="PurH-like"/>
</dbReference>
<dbReference type="CDD" id="cd08645">
    <property type="entry name" value="FMT_core_GART"/>
    <property type="match status" value="1"/>
</dbReference>
<dbReference type="NCBIfam" id="NF002049">
    <property type="entry name" value="PRK00881.1"/>
    <property type="match status" value="1"/>
</dbReference>
<sequence>MTRIAGLAGNRGRNLLNVADRRPGGAELAVVLTDDEDAPVLEDAAERGIPTEVVPLEDGMGRREHEQAVTEALADHAFDLVCLDGYMRILSDTFLEAQPTTLNVHPSLLPAFPGTDAWGDALEAGVSVTGCTVHVVTDATDADGEVIETEVDAGPIVTQEPVPIYEGDDEDQLKERVLYEGEFRAYPRAVKWFAEDAVDVDLEAGEVTVDADVSSPEDAAHDGLPARRLVSNDRAATLRYGENPHQNAAVYADYTCDEASVVHADQLNEGAKALSYNNYNDADGALNLVKEFDEPAAAVIKHTNPAGCATADTLTAAYERALSTDPMSAFGGIVALNRECDAATAELVIDSFKEVVVAPGYTEDALEVLREKENLRVLDVGEIGASTERFTEKPLVGGRLVQERDFQSISAEDFEVVTEREPTEVELESMVFAWQTLKHVKSNGILLAQGTETVGVGMGQVSRVDAVRLAAMKADEHAEGKNAEGAVMASDAFFPFPDGIEEAAEAGIEAVIQPGGSVNDEDVIEAADEHGMAMAFTGQRSFRHD</sequence>
<dbReference type="Gene3D" id="3.40.50.170">
    <property type="entry name" value="Formyl transferase, N-terminal domain"/>
    <property type="match status" value="1"/>
</dbReference>
<dbReference type="InterPro" id="IPR016193">
    <property type="entry name" value="Cytidine_deaminase-like"/>
</dbReference>
<dbReference type="GO" id="GO:0004644">
    <property type="term" value="F:phosphoribosylglycinamide formyltransferase activity"/>
    <property type="evidence" value="ECO:0007669"/>
    <property type="project" value="InterPro"/>
</dbReference>
<dbReference type="PIRSF" id="PIRSF000414">
    <property type="entry name" value="AICARFT_IMPCHas"/>
    <property type="match status" value="1"/>
</dbReference>
<dbReference type="SUPFAM" id="SSF53927">
    <property type="entry name" value="Cytidine deaminase-like"/>
    <property type="match status" value="1"/>
</dbReference>
<accession>L0JV26</accession>
<keyword evidence="1" id="KW-0808">Transferase</keyword>
<reference evidence="6 7" key="1">
    <citation type="submission" date="2012-11" db="EMBL/GenBank/DDBJ databases">
        <title>FINISHED of Natronococcus occultus SP4, DSM 3396.</title>
        <authorList>
            <consortium name="DOE Joint Genome Institute"/>
            <person name="Eisen J."/>
            <person name="Huntemann M."/>
            <person name="Wei C.-L."/>
            <person name="Han J."/>
            <person name="Detter J.C."/>
            <person name="Han C."/>
            <person name="Tapia R."/>
            <person name="Chen A."/>
            <person name="Kyrpides N."/>
            <person name="Mavromatis K."/>
            <person name="Markowitz V."/>
            <person name="Szeto E."/>
            <person name="Ivanova N."/>
            <person name="Mikhailova N."/>
            <person name="Ovchinnikova G."/>
            <person name="Pagani I."/>
            <person name="Pati A."/>
            <person name="Goodwin L."/>
            <person name="Nordberg H.P."/>
            <person name="Cantor M.N."/>
            <person name="Hua S.X."/>
            <person name="Woyke T."/>
            <person name="Eisen J."/>
            <person name="Klenk H.-P."/>
            <person name="Klenk H.-P."/>
        </authorList>
    </citation>
    <scope>NUCLEOTIDE SEQUENCE [LARGE SCALE GENOMIC DNA]</scope>
    <source>
        <strain evidence="6 7">SP4</strain>
    </source>
</reference>
<evidence type="ECO:0000313" key="6">
    <source>
        <dbReference type="EMBL" id="AGB36626.1"/>
    </source>
</evidence>
<dbReference type="SMART" id="SM00798">
    <property type="entry name" value="AICARFT_IMPCHas"/>
    <property type="match status" value="1"/>
</dbReference>
<dbReference type="GO" id="GO:0004643">
    <property type="term" value="F:phosphoribosylaminoimidazolecarboxamide formyltransferase activity"/>
    <property type="evidence" value="ECO:0007669"/>
    <property type="project" value="InterPro"/>
</dbReference>
<gene>
    <name evidence="6" type="ORF">Natoc_0769</name>
</gene>
<dbReference type="STRING" id="694430.Natoc_0769"/>
<dbReference type="RefSeq" id="WP_015320080.1">
    <property type="nucleotide sequence ID" value="NC_019974.1"/>
</dbReference>
<dbReference type="Pfam" id="PF01808">
    <property type="entry name" value="AICARFT_IMPCHas"/>
    <property type="match status" value="1"/>
</dbReference>
<dbReference type="PANTHER" id="PTHR11692">
    <property type="entry name" value="BIFUNCTIONAL PURINE BIOSYNTHESIS PROTEIN PURH"/>
    <property type="match status" value="1"/>
</dbReference>
<dbReference type="PANTHER" id="PTHR11692:SF0">
    <property type="entry name" value="BIFUNCTIONAL PURINE BIOSYNTHESIS PROTEIN ATIC"/>
    <property type="match status" value="1"/>
</dbReference>
<dbReference type="Gene3D" id="3.40.140.20">
    <property type="match status" value="2"/>
</dbReference>
<dbReference type="AlphaFoldDB" id="L0JV26"/>
<dbReference type="InterPro" id="IPR036477">
    <property type="entry name" value="Formyl_transf_N_sf"/>
</dbReference>
<dbReference type="InterPro" id="IPR024051">
    <property type="entry name" value="AICAR_Tfase_dup_dom_sf"/>
</dbReference>
<keyword evidence="7" id="KW-1185">Reference proteome</keyword>
<dbReference type="GO" id="GO:0005829">
    <property type="term" value="C:cytosol"/>
    <property type="evidence" value="ECO:0007669"/>
    <property type="project" value="TreeGrafter"/>
</dbReference>
<evidence type="ECO:0000313" key="7">
    <source>
        <dbReference type="Proteomes" id="UP000010878"/>
    </source>
</evidence>
<protein>
    <submittedName>
        <fullName evidence="6">AICAR transformylase/IMP cyclohydrolase PurH</fullName>
    </submittedName>
</protein>
<name>L0JV26_9EURY</name>
<proteinExistence type="predicted"/>
<dbReference type="InterPro" id="IPR004607">
    <property type="entry name" value="GART"/>
</dbReference>
<dbReference type="GO" id="GO:0003937">
    <property type="term" value="F:IMP cyclohydrolase activity"/>
    <property type="evidence" value="ECO:0007669"/>
    <property type="project" value="InterPro"/>
</dbReference>
<evidence type="ECO:0000256" key="4">
    <source>
        <dbReference type="ARBA" id="ARBA00023268"/>
    </source>
</evidence>